<dbReference type="SUPFAM" id="SSF48403">
    <property type="entry name" value="Ankyrin repeat"/>
    <property type="match status" value="1"/>
</dbReference>
<evidence type="ECO:0000313" key="4">
    <source>
        <dbReference type="Proteomes" id="UP001054902"/>
    </source>
</evidence>
<keyword evidence="4" id="KW-1185">Reference proteome</keyword>
<proteinExistence type="predicted"/>
<evidence type="ECO:0000256" key="2">
    <source>
        <dbReference type="ARBA" id="ARBA00023043"/>
    </source>
</evidence>
<name>A0AAD3H758_9STRA</name>
<dbReference type="PANTHER" id="PTHR24153">
    <property type="entry name" value="ESPIN"/>
    <property type="match status" value="1"/>
</dbReference>
<reference evidence="3 4" key="1">
    <citation type="journal article" date="2021" name="Sci. Rep.">
        <title>The genome of the diatom Chaetoceros tenuissimus carries an ancient integrated fragment of an extant virus.</title>
        <authorList>
            <person name="Hongo Y."/>
            <person name="Kimura K."/>
            <person name="Takaki Y."/>
            <person name="Yoshida Y."/>
            <person name="Baba S."/>
            <person name="Kobayashi G."/>
            <person name="Nagasaki K."/>
            <person name="Hano T."/>
            <person name="Tomaru Y."/>
        </authorList>
    </citation>
    <scope>NUCLEOTIDE SEQUENCE [LARGE SCALE GENOMIC DNA]</scope>
    <source>
        <strain evidence="3 4">NIES-3715</strain>
    </source>
</reference>
<dbReference type="PANTHER" id="PTHR24153:SF8">
    <property type="entry name" value="FORKED, ISOFORM F"/>
    <property type="match status" value="1"/>
</dbReference>
<evidence type="ECO:0000313" key="3">
    <source>
        <dbReference type="EMBL" id="GFH52488.1"/>
    </source>
</evidence>
<keyword evidence="2" id="KW-0040">ANK repeat</keyword>
<dbReference type="InterPro" id="IPR052420">
    <property type="entry name" value="Espin/Espin-like"/>
</dbReference>
<comment type="caution">
    <text evidence="3">The sequence shown here is derived from an EMBL/GenBank/DDBJ whole genome shotgun (WGS) entry which is preliminary data.</text>
</comment>
<evidence type="ECO:0000256" key="1">
    <source>
        <dbReference type="ARBA" id="ARBA00022737"/>
    </source>
</evidence>
<dbReference type="AlphaFoldDB" id="A0AAD3H758"/>
<protein>
    <submittedName>
        <fullName evidence="3">Uncharacterized protein</fullName>
    </submittedName>
</protein>
<dbReference type="EMBL" id="BLLK01000045">
    <property type="protein sequence ID" value="GFH52488.1"/>
    <property type="molecule type" value="Genomic_DNA"/>
</dbReference>
<dbReference type="InterPro" id="IPR036770">
    <property type="entry name" value="Ankyrin_rpt-contain_sf"/>
</dbReference>
<dbReference type="Gene3D" id="1.25.40.20">
    <property type="entry name" value="Ankyrin repeat-containing domain"/>
    <property type="match status" value="1"/>
</dbReference>
<dbReference type="GO" id="GO:0005737">
    <property type="term" value="C:cytoplasm"/>
    <property type="evidence" value="ECO:0007669"/>
    <property type="project" value="TreeGrafter"/>
</dbReference>
<dbReference type="GO" id="GO:0051015">
    <property type="term" value="F:actin filament binding"/>
    <property type="evidence" value="ECO:0007669"/>
    <property type="project" value="TreeGrafter"/>
</dbReference>
<organism evidence="3 4">
    <name type="scientific">Chaetoceros tenuissimus</name>
    <dbReference type="NCBI Taxonomy" id="426638"/>
    <lineage>
        <taxon>Eukaryota</taxon>
        <taxon>Sar</taxon>
        <taxon>Stramenopiles</taxon>
        <taxon>Ochrophyta</taxon>
        <taxon>Bacillariophyta</taxon>
        <taxon>Coscinodiscophyceae</taxon>
        <taxon>Chaetocerotophycidae</taxon>
        <taxon>Chaetocerotales</taxon>
        <taxon>Chaetocerotaceae</taxon>
        <taxon>Chaetoceros</taxon>
    </lineage>
</organism>
<keyword evidence="1" id="KW-0677">Repeat</keyword>
<dbReference type="GO" id="GO:0051017">
    <property type="term" value="P:actin filament bundle assembly"/>
    <property type="evidence" value="ECO:0007669"/>
    <property type="project" value="TreeGrafter"/>
</dbReference>
<accession>A0AAD3H758</accession>
<gene>
    <name evidence="3" type="ORF">CTEN210_08964</name>
</gene>
<dbReference type="Proteomes" id="UP001054902">
    <property type="component" value="Unassembled WGS sequence"/>
</dbReference>
<sequence length="357" mass="40109">MREVKITDTIDSVQHIWTDEESSIKGASTEGMTTVATTETAQVIPEADTRDGDIKLLVTEDTDTGEIKLVDIDGQQATCQDELLMDMRQSAKTIQKIAKKKWDDLDKEDIKRKMIVAGTYARDFTLELAVLAKDGITHVAKKGAEVSKKGAEVSKQAFVEKEEEPEEEEEDKQVIVNYAKEKPVLYDLVEKKQWDEVMDRLDSNPEEASYIIERYHKGFNGKLMWRMLPLHAVCYPIMTNGPDGKPVRCGIRGRIDVVVKMIETHPEGLEVKDDQGQIPLHHACRNGANISIVKQMLEIYPRGASVVDFKGRTPLMLTEQTASLNKEVIFQHLLSCSLQETGKNGIEGRDDVSSSVY</sequence>